<feature type="chain" id="PRO_5045519636" evidence="1">
    <location>
        <begin position="19"/>
        <end position="51"/>
    </location>
</feature>
<protein>
    <submittedName>
        <fullName evidence="2">Uncharacterized protein</fullName>
    </submittedName>
</protein>
<evidence type="ECO:0000313" key="3">
    <source>
        <dbReference type="Proteomes" id="UP001498398"/>
    </source>
</evidence>
<comment type="caution">
    <text evidence="2">The sequence shown here is derived from an EMBL/GenBank/DDBJ whole genome shotgun (WGS) entry which is preliminary data.</text>
</comment>
<reference evidence="2 3" key="1">
    <citation type="submission" date="2024-01" db="EMBL/GenBank/DDBJ databases">
        <title>A draft genome for the cacao thread blight pathogen Marasmiellus scandens.</title>
        <authorList>
            <person name="Baruah I.K."/>
            <person name="Leung J."/>
            <person name="Bukari Y."/>
            <person name="Amoako-Attah I."/>
            <person name="Meinhardt L.W."/>
            <person name="Bailey B.A."/>
            <person name="Cohen S.P."/>
        </authorList>
    </citation>
    <scope>NUCLEOTIDE SEQUENCE [LARGE SCALE GENOMIC DNA]</scope>
    <source>
        <strain evidence="2 3">GH-19</strain>
    </source>
</reference>
<accession>A0ABR1JBR6</accession>
<keyword evidence="3" id="KW-1185">Reference proteome</keyword>
<organism evidence="2 3">
    <name type="scientific">Marasmiellus scandens</name>
    <dbReference type="NCBI Taxonomy" id="2682957"/>
    <lineage>
        <taxon>Eukaryota</taxon>
        <taxon>Fungi</taxon>
        <taxon>Dikarya</taxon>
        <taxon>Basidiomycota</taxon>
        <taxon>Agaricomycotina</taxon>
        <taxon>Agaricomycetes</taxon>
        <taxon>Agaricomycetidae</taxon>
        <taxon>Agaricales</taxon>
        <taxon>Marasmiineae</taxon>
        <taxon>Omphalotaceae</taxon>
        <taxon>Marasmiellus</taxon>
    </lineage>
</organism>
<dbReference type="EMBL" id="JBANRG010000021">
    <property type="protein sequence ID" value="KAK7456389.1"/>
    <property type="molecule type" value="Genomic_DNA"/>
</dbReference>
<dbReference type="Proteomes" id="UP001498398">
    <property type="component" value="Unassembled WGS sequence"/>
</dbReference>
<sequence length="51" mass="5491">MYLFSLLLLSVFGACADAAALNNRDDVGVTTLSESQVLTATKVFPSLSHRF</sequence>
<name>A0ABR1JBR6_9AGAR</name>
<keyword evidence="1" id="KW-0732">Signal</keyword>
<feature type="signal peptide" evidence="1">
    <location>
        <begin position="1"/>
        <end position="18"/>
    </location>
</feature>
<gene>
    <name evidence="2" type="ORF">VKT23_010637</name>
</gene>
<evidence type="ECO:0000313" key="2">
    <source>
        <dbReference type="EMBL" id="KAK7456389.1"/>
    </source>
</evidence>
<proteinExistence type="predicted"/>
<evidence type="ECO:0000256" key="1">
    <source>
        <dbReference type="SAM" id="SignalP"/>
    </source>
</evidence>